<evidence type="ECO:0000313" key="8">
    <source>
        <dbReference type="EMBL" id="SFS76075.1"/>
    </source>
</evidence>
<protein>
    <recommendedName>
        <fullName evidence="6">Pseudouridine synthase</fullName>
        <ecNumber evidence="6">5.4.99.-</ecNumber>
    </recommendedName>
</protein>
<dbReference type="PROSITE" id="PS50889">
    <property type="entry name" value="S4"/>
    <property type="match status" value="1"/>
</dbReference>
<dbReference type="InterPro" id="IPR006145">
    <property type="entry name" value="PsdUridine_synth_RsuA/RluA"/>
</dbReference>
<keyword evidence="3 6" id="KW-0413">Isomerase</keyword>
<feature type="active site" evidence="4">
    <location>
        <position position="139"/>
    </location>
</feature>
<dbReference type="InterPro" id="IPR050188">
    <property type="entry name" value="RluA_PseudoU_synthase"/>
</dbReference>
<evidence type="ECO:0000256" key="3">
    <source>
        <dbReference type="ARBA" id="ARBA00023235"/>
    </source>
</evidence>
<sequence>MVGQERVEFYHHVDEEEAGKMVRQVLSNRFRFSRRMFRRLRNHQGVTVNGERVYLTSRIAAGDVIEVVLPMDEGEGIAPEPIPLVVKHEDQDVIILDKPAGIVVHPTKGHPEGTLANGLAHYWLEKEEFHLIRPVTRLDKDTSGLILFAKHAHAHAYLSKQMARRRYQREYFAFVHGKVAEEEGVIDAPIRRQSDISIIREVAVDGAHAVTHFRRLRQWNNATLLHLSLETGRTHQIRVHLEHMGYPIIGDEMYGGRRGEMGMSRQALHAGFLSLIHPRSEERLTVDAPLPEDMATLLVELDRWE</sequence>
<evidence type="ECO:0000256" key="5">
    <source>
        <dbReference type="PROSITE-ProRule" id="PRU00182"/>
    </source>
</evidence>
<evidence type="ECO:0000256" key="6">
    <source>
        <dbReference type="RuleBase" id="RU362028"/>
    </source>
</evidence>
<reference evidence="9" key="1">
    <citation type="submission" date="2016-10" db="EMBL/GenBank/DDBJ databases">
        <authorList>
            <person name="Varghese N."/>
            <person name="Submissions S."/>
        </authorList>
    </citation>
    <scope>NUCLEOTIDE SEQUENCE [LARGE SCALE GENOMIC DNA]</scope>
    <source>
        <strain evidence="9">DSM 45789</strain>
    </source>
</reference>
<comment type="catalytic activity">
    <reaction evidence="1 6">
        <text>a uridine in RNA = a pseudouridine in RNA</text>
        <dbReference type="Rhea" id="RHEA:48348"/>
        <dbReference type="Rhea" id="RHEA-COMP:12068"/>
        <dbReference type="Rhea" id="RHEA-COMP:12069"/>
        <dbReference type="ChEBI" id="CHEBI:65314"/>
        <dbReference type="ChEBI" id="CHEBI:65315"/>
    </reaction>
</comment>
<keyword evidence="5" id="KW-0694">RNA-binding</keyword>
<dbReference type="EC" id="5.4.99.-" evidence="6"/>
<dbReference type="CDD" id="cd02869">
    <property type="entry name" value="PseudoU_synth_RluA_like"/>
    <property type="match status" value="1"/>
</dbReference>
<comment type="function">
    <text evidence="6">Responsible for synthesis of pseudouridine from uracil.</text>
</comment>
<gene>
    <name evidence="8" type="ORF">SAMN05444972_10773</name>
</gene>
<dbReference type="GO" id="GO:0003723">
    <property type="term" value="F:RNA binding"/>
    <property type="evidence" value="ECO:0007669"/>
    <property type="project" value="UniProtKB-KW"/>
</dbReference>
<evidence type="ECO:0000256" key="1">
    <source>
        <dbReference type="ARBA" id="ARBA00000073"/>
    </source>
</evidence>
<dbReference type="Gene3D" id="3.10.290.10">
    <property type="entry name" value="RNA-binding S4 domain"/>
    <property type="match status" value="1"/>
</dbReference>
<dbReference type="NCBIfam" id="TIGR00005">
    <property type="entry name" value="rluA_subfam"/>
    <property type="match status" value="1"/>
</dbReference>
<evidence type="ECO:0000256" key="4">
    <source>
        <dbReference type="PIRSR" id="PIRSR606225-1"/>
    </source>
</evidence>
<dbReference type="RefSeq" id="WP_091837209.1">
    <property type="nucleotide sequence ID" value="NZ_FPAA01000007.1"/>
</dbReference>
<dbReference type="AlphaFoldDB" id="A0A1I6SGI1"/>
<keyword evidence="9" id="KW-1185">Reference proteome</keyword>
<dbReference type="InterPro" id="IPR020103">
    <property type="entry name" value="PsdUridine_synth_cat_dom_sf"/>
</dbReference>
<accession>A0A1I6SGI1</accession>
<dbReference type="PANTHER" id="PTHR21600:SF35">
    <property type="entry name" value="PSEUDOURIDINE SYNTHASE"/>
    <property type="match status" value="1"/>
</dbReference>
<dbReference type="SUPFAM" id="SSF55120">
    <property type="entry name" value="Pseudouridine synthase"/>
    <property type="match status" value="1"/>
</dbReference>
<evidence type="ECO:0000259" key="7">
    <source>
        <dbReference type="Pfam" id="PF00849"/>
    </source>
</evidence>
<dbReference type="InterPro" id="IPR006224">
    <property type="entry name" value="PsdUridine_synth_RluA-like_CS"/>
</dbReference>
<dbReference type="GO" id="GO:0140098">
    <property type="term" value="F:catalytic activity, acting on RNA"/>
    <property type="evidence" value="ECO:0007669"/>
    <property type="project" value="UniProtKB-ARBA"/>
</dbReference>
<name>A0A1I6SGI1_9BACL</name>
<dbReference type="EMBL" id="FPAA01000007">
    <property type="protein sequence ID" value="SFS76075.1"/>
    <property type="molecule type" value="Genomic_DNA"/>
</dbReference>
<comment type="similarity">
    <text evidence="2 6">Belongs to the pseudouridine synthase RluA family.</text>
</comment>
<evidence type="ECO:0000256" key="2">
    <source>
        <dbReference type="ARBA" id="ARBA00010876"/>
    </source>
</evidence>
<dbReference type="PANTHER" id="PTHR21600">
    <property type="entry name" value="MITOCHONDRIAL RNA PSEUDOURIDINE SYNTHASE"/>
    <property type="match status" value="1"/>
</dbReference>
<dbReference type="Pfam" id="PF00849">
    <property type="entry name" value="PseudoU_synth_2"/>
    <property type="match status" value="1"/>
</dbReference>
<dbReference type="Proteomes" id="UP000198660">
    <property type="component" value="Unassembled WGS sequence"/>
</dbReference>
<dbReference type="PROSITE" id="PS01129">
    <property type="entry name" value="PSI_RLU"/>
    <property type="match status" value="1"/>
</dbReference>
<evidence type="ECO:0000313" key="9">
    <source>
        <dbReference type="Proteomes" id="UP000198660"/>
    </source>
</evidence>
<dbReference type="GO" id="GO:0009982">
    <property type="term" value="F:pseudouridine synthase activity"/>
    <property type="evidence" value="ECO:0007669"/>
    <property type="project" value="InterPro"/>
</dbReference>
<feature type="domain" description="Pseudouridine synthase RsuA/RluA-like" evidence="7">
    <location>
        <begin position="92"/>
        <end position="243"/>
    </location>
</feature>
<dbReference type="InterPro" id="IPR006225">
    <property type="entry name" value="PsdUridine_synth_RluC/D"/>
</dbReference>
<proteinExistence type="inferred from homology"/>
<dbReference type="Gene3D" id="3.30.2350.10">
    <property type="entry name" value="Pseudouridine synthase"/>
    <property type="match status" value="1"/>
</dbReference>
<dbReference type="InterPro" id="IPR036986">
    <property type="entry name" value="S4_RNA-bd_sf"/>
</dbReference>
<organism evidence="8 9">
    <name type="scientific">Marininema halotolerans</name>
    <dbReference type="NCBI Taxonomy" id="1155944"/>
    <lineage>
        <taxon>Bacteria</taxon>
        <taxon>Bacillati</taxon>
        <taxon>Bacillota</taxon>
        <taxon>Bacilli</taxon>
        <taxon>Bacillales</taxon>
        <taxon>Thermoactinomycetaceae</taxon>
        <taxon>Marininema</taxon>
    </lineage>
</organism>
<dbReference type="OrthoDB" id="9773999at2"/>
<dbReference type="GO" id="GO:0000455">
    <property type="term" value="P:enzyme-directed rRNA pseudouridine synthesis"/>
    <property type="evidence" value="ECO:0007669"/>
    <property type="project" value="TreeGrafter"/>
</dbReference>